<reference evidence="1" key="1">
    <citation type="submission" date="2022-07" db="EMBL/GenBank/DDBJ databases">
        <title>Phylogenomic reconstructions and comparative analyses of Kickxellomycotina fungi.</title>
        <authorList>
            <person name="Reynolds N.K."/>
            <person name="Stajich J.E."/>
            <person name="Barry K."/>
            <person name="Grigoriev I.V."/>
            <person name="Crous P."/>
            <person name="Smith M.E."/>
        </authorList>
    </citation>
    <scope>NUCLEOTIDE SEQUENCE</scope>
    <source>
        <strain evidence="1">NRRL 1565</strain>
    </source>
</reference>
<sequence length="277" mass="31091">MGIYGSDEDDEANAYVWYANLLAANRPPVLHRLTSFKCDSCVIYIGLAIPEAPYHTRSELEVQMLDGAMQNVNVTRRKQSQSGRAYGRQQIPMHAARSNQAKAAFVLENAYTANEVIAAETNSRPAGPLIEFVTGSISNLIEADISDLKEYPFLKLVAPEDTLHVSEYLERLTNTTDVLFETFSLLYRPRLFDDDVAITDEACPRIVVECLGAAVEDGVTLLLRKLYTIPTPTYNCMDSYYYSKMREHYDDSGYMSLSEIISSDPETTDVPDWSLLP</sequence>
<dbReference type="EMBL" id="JANBUO010000846">
    <property type="protein sequence ID" value="KAJ2801235.1"/>
    <property type="molecule type" value="Genomic_DNA"/>
</dbReference>
<accession>A0A9W8HT66</accession>
<protein>
    <submittedName>
        <fullName evidence="1">Uncharacterized protein</fullName>
    </submittedName>
</protein>
<dbReference type="AlphaFoldDB" id="A0A9W8HT66"/>
<keyword evidence="2" id="KW-1185">Reference proteome</keyword>
<organism evidence="1 2">
    <name type="scientific">Coemansia guatemalensis</name>
    <dbReference type="NCBI Taxonomy" id="2761395"/>
    <lineage>
        <taxon>Eukaryota</taxon>
        <taxon>Fungi</taxon>
        <taxon>Fungi incertae sedis</taxon>
        <taxon>Zoopagomycota</taxon>
        <taxon>Kickxellomycotina</taxon>
        <taxon>Kickxellomycetes</taxon>
        <taxon>Kickxellales</taxon>
        <taxon>Kickxellaceae</taxon>
        <taxon>Coemansia</taxon>
    </lineage>
</organism>
<gene>
    <name evidence="1" type="ORF">H4R20_003757</name>
</gene>
<comment type="caution">
    <text evidence="1">The sequence shown here is derived from an EMBL/GenBank/DDBJ whole genome shotgun (WGS) entry which is preliminary data.</text>
</comment>
<dbReference type="Proteomes" id="UP001140094">
    <property type="component" value="Unassembled WGS sequence"/>
</dbReference>
<dbReference type="OrthoDB" id="5571793at2759"/>
<evidence type="ECO:0000313" key="2">
    <source>
        <dbReference type="Proteomes" id="UP001140094"/>
    </source>
</evidence>
<proteinExistence type="predicted"/>
<evidence type="ECO:0000313" key="1">
    <source>
        <dbReference type="EMBL" id="KAJ2801235.1"/>
    </source>
</evidence>
<name>A0A9W8HT66_9FUNG</name>